<dbReference type="Proteomes" id="UP000254869">
    <property type="component" value="Unassembled WGS sequence"/>
</dbReference>
<feature type="transmembrane region" description="Helical" evidence="1">
    <location>
        <begin position="146"/>
        <end position="171"/>
    </location>
</feature>
<dbReference type="RefSeq" id="WP_147287980.1">
    <property type="nucleotide sequence ID" value="NZ_QQBC01000007.1"/>
</dbReference>
<evidence type="ECO:0000313" key="2">
    <source>
        <dbReference type="EMBL" id="RDI64637.1"/>
    </source>
</evidence>
<dbReference type="PANTHER" id="PTHR42305">
    <property type="entry name" value="MEMBRANE PROTEIN RV1733C-RELATED"/>
    <property type="match status" value="1"/>
</dbReference>
<dbReference type="EMBL" id="QQBC01000007">
    <property type="protein sequence ID" value="RDI64637.1"/>
    <property type="molecule type" value="Genomic_DNA"/>
</dbReference>
<evidence type="ECO:0000313" key="3">
    <source>
        <dbReference type="Proteomes" id="UP000254869"/>
    </source>
</evidence>
<dbReference type="PANTHER" id="PTHR42305:SF1">
    <property type="entry name" value="MEMBRANE PROTEIN RV1733C-RELATED"/>
    <property type="match status" value="1"/>
</dbReference>
<protein>
    <submittedName>
        <fullName evidence="2">Uncharacterized protein DUF624</fullName>
    </submittedName>
</protein>
<dbReference type="STRING" id="1210086.GCA_001613105_02563"/>
<accession>A0A370I1M6</accession>
<gene>
    <name evidence="2" type="ORF">DFR76_10712</name>
</gene>
<dbReference type="AlphaFoldDB" id="A0A370I1M6"/>
<keyword evidence="3" id="KW-1185">Reference proteome</keyword>
<keyword evidence="1" id="KW-0472">Membrane</keyword>
<keyword evidence="1" id="KW-0812">Transmembrane</keyword>
<name>A0A370I1M6_9NOCA</name>
<comment type="caution">
    <text evidence="2">The sequence shown here is derived from an EMBL/GenBank/DDBJ whole genome shotgun (WGS) entry which is preliminary data.</text>
</comment>
<dbReference type="InterPro" id="IPR039708">
    <property type="entry name" value="MT1774/Rv1733c-like"/>
</dbReference>
<feature type="transmembrane region" description="Helical" evidence="1">
    <location>
        <begin position="39"/>
        <end position="63"/>
    </location>
</feature>
<evidence type="ECO:0000256" key="1">
    <source>
        <dbReference type="SAM" id="Phobius"/>
    </source>
</evidence>
<keyword evidence="1" id="KW-1133">Transmembrane helix</keyword>
<sequence length="196" mass="21364">MPNRPEDPAGVYTAAIRFWRMAPRNPNPLMRPSDRVSSALVILAAAVCVAAVPFAAAVGTVSYTSTAQQIRSGNAVKTAVTATLVTDPVYMRAARSIQAHARWRREGHAAARTISVPITANQGDRIRIWLDEEGALVDPPSSTRSALWTGVGVAAILLFGIYCATAALVELVRRWIARVRSCAWDRQWRSFNGYSE</sequence>
<reference evidence="2 3" key="1">
    <citation type="submission" date="2018-07" db="EMBL/GenBank/DDBJ databases">
        <title>Genomic Encyclopedia of Type Strains, Phase IV (KMG-IV): sequencing the most valuable type-strain genomes for metagenomic binning, comparative biology and taxonomic classification.</title>
        <authorList>
            <person name="Goeker M."/>
        </authorList>
    </citation>
    <scope>NUCLEOTIDE SEQUENCE [LARGE SCALE GENOMIC DNA]</scope>
    <source>
        <strain evidence="2 3">DSM 44290</strain>
    </source>
</reference>
<organism evidence="2 3">
    <name type="scientific">Nocardia pseudobrasiliensis</name>
    <dbReference type="NCBI Taxonomy" id="45979"/>
    <lineage>
        <taxon>Bacteria</taxon>
        <taxon>Bacillati</taxon>
        <taxon>Actinomycetota</taxon>
        <taxon>Actinomycetes</taxon>
        <taxon>Mycobacteriales</taxon>
        <taxon>Nocardiaceae</taxon>
        <taxon>Nocardia</taxon>
    </lineage>
</organism>
<proteinExistence type="predicted"/>